<keyword evidence="3" id="KW-1185">Reference proteome</keyword>
<dbReference type="InterPro" id="IPR003692">
    <property type="entry name" value="Hydantoinase_B"/>
</dbReference>
<reference evidence="3" key="1">
    <citation type="journal article" date="2019" name="Int. J. Syst. Evol. Microbiol.">
        <title>The Global Catalogue of Microorganisms (GCM) 10K type strain sequencing project: providing services to taxonomists for standard genome sequencing and annotation.</title>
        <authorList>
            <consortium name="The Broad Institute Genomics Platform"/>
            <consortium name="The Broad Institute Genome Sequencing Center for Infectious Disease"/>
            <person name="Wu L."/>
            <person name="Ma J."/>
        </authorList>
    </citation>
    <scope>NUCLEOTIDE SEQUENCE [LARGE SCALE GENOMIC DNA]</scope>
    <source>
        <strain evidence="3">JCM 14969</strain>
    </source>
</reference>
<evidence type="ECO:0000259" key="1">
    <source>
        <dbReference type="Pfam" id="PF02538"/>
    </source>
</evidence>
<accession>A0ABP4QSE3</accession>
<protein>
    <recommendedName>
        <fullName evidence="1">Hydantoinase B/oxoprolinase domain-containing protein</fullName>
    </recommendedName>
</protein>
<name>A0ABP4QSE3_9ACTN</name>
<evidence type="ECO:0000313" key="2">
    <source>
        <dbReference type="EMBL" id="GAA1620065.1"/>
    </source>
</evidence>
<organism evidence="2 3">
    <name type="scientific">Kribbella sancticallisti</name>
    <dbReference type="NCBI Taxonomy" id="460087"/>
    <lineage>
        <taxon>Bacteria</taxon>
        <taxon>Bacillati</taxon>
        <taxon>Actinomycetota</taxon>
        <taxon>Actinomycetes</taxon>
        <taxon>Propionibacteriales</taxon>
        <taxon>Kribbellaceae</taxon>
        <taxon>Kribbella</taxon>
    </lineage>
</organism>
<dbReference type="RefSeq" id="WP_344222694.1">
    <property type="nucleotide sequence ID" value="NZ_BAAAOS010000074.1"/>
</dbReference>
<dbReference type="PANTHER" id="PTHR11365:SF23">
    <property type="entry name" value="HYPOTHETICAL 5-OXOPROLINASE (EUROFUNG)-RELATED"/>
    <property type="match status" value="1"/>
</dbReference>
<comment type="caution">
    <text evidence="2">The sequence shown here is derived from an EMBL/GenBank/DDBJ whole genome shotgun (WGS) entry which is preliminary data.</text>
</comment>
<gene>
    <name evidence="2" type="ORF">GCM10009789_87150</name>
</gene>
<proteinExistence type="predicted"/>
<sequence>MDGVRMAVISSRLNVIVEAMMNTIFRSSRSGVLNAAHDFSCCIVSAGHELVMGAESLPIHMMSGPDLIARAVSEAYPEVRRGDAFLHNSPYNGNSHAADHCMVVPVIDDEGVHRFTVLAKAHQADCGNSQPTTYMANARDVYEEGALIFDACRVQQDYQDNEDIIRMLKARIRVPDQWWGDYLALLGAVRLGERRMLDLGGEVGWDLLDEFVGEWFDYSENLMAAAISGLPAGGFRDTTHHDPYPGAPEGVEINVDILVQPSEGRIRIDLRDNVDCLPNGLNLTESTARTAAMLGVFNSIGDGVPPNAGSLRRIEVELRKNCAVGIPQHPYSCSAATTNLADRVSNLVQRSFAAVAENAGMAECGAVIPAAAAVISGRDPRSGNNFVNQIFLAVTGGAGTPWTDAWLTMFHVGCGGMLRRDSIEGAEMAHPVRIHTQKLVADTEGAGCYRGAPSARVEYGPVGTTLSVAYGTDGALHPALGVRGGLPGGLSQHFRRGIDGELTPLGSQGLIELQDGETIVSITAGGGGYGEPRERPAEQVRRDVAEHWISVERAAEIYGVLLSRDGGIDVEGTQALRASLVDAMA</sequence>
<feature type="domain" description="Hydantoinase B/oxoprolinase" evidence="1">
    <location>
        <begin position="2"/>
        <end position="532"/>
    </location>
</feature>
<dbReference type="InterPro" id="IPR045079">
    <property type="entry name" value="Oxoprolinase-like"/>
</dbReference>
<dbReference type="Pfam" id="PF02538">
    <property type="entry name" value="Hydantoinase_B"/>
    <property type="match status" value="1"/>
</dbReference>
<evidence type="ECO:0000313" key="3">
    <source>
        <dbReference type="Proteomes" id="UP001500393"/>
    </source>
</evidence>
<dbReference type="PANTHER" id="PTHR11365">
    <property type="entry name" value="5-OXOPROLINASE RELATED"/>
    <property type="match status" value="1"/>
</dbReference>
<dbReference type="EMBL" id="BAAAOS010000074">
    <property type="protein sequence ID" value="GAA1620065.1"/>
    <property type="molecule type" value="Genomic_DNA"/>
</dbReference>
<dbReference type="Proteomes" id="UP001500393">
    <property type="component" value="Unassembled WGS sequence"/>
</dbReference>